<comment type="caution">
    <text evidence="2">The sequence shown here is derived from an EMBL/GenBank/DDBJ whole genome shotgun (WGS) entry which is preliminary data.</text>
</comment>
<feature type="compositionally biased region" description="Polar residues" evidence="1">
    <location>
        <begin position="156"/>
        <end position="166"/>
    </location>
</feature>
<evidence type="ECO:0000313" key="3">
    <source>
        <dbReference type="Proteomes" id="UP000326939"/>
    </source>
</evidence>
<dbReference type="Proteomes" id="UP000326939">
    <property type="component" value="Chromosome 9"/>
</dbReference>
<dbReference type="EMBL" id="VDCV01000009">
    <property type="protein sequence ID" value="KAB5541455.1"/>
    <property type="molecule type" value="Genomic_DNA"/>
</dbReference>
<organism evidence="2 3">
    <name type="scientific">Salix brachista</name>
    <dbReference type="NCBI Taxonomy" id="2182728"/>
    <lineage>
        <taxon>Eukaryota</taxon>
        <taxon>Viridiplantae</taxon>
        <taxon>Streptophyta</taxon>
        <taxon>Embryophyta</taxon>
        <taxon>Tracheophyta</taxon>
        <taxon>Spermatophyta</taxon>
        <taxon>Magnoliopsida</taxon>
        <taxon>eudicotyledons</taxon>
        <taxon>Gunneridae</taxon>
        <taxon>Pentapetalae</taxon>
        <taxon>rosids</taxon>
        <taxon>fabids</taxon>
        <taxon>Malpighiales</taxon>
        <taxon>Salicaceae</taxon>
        <taxon>Saliceae</taxon>
        <taxon>Salix</taxon>
    </lineage>
</organism>
<sequence>MKQYQSDWMSHWTHTSCRKANEAPKRLSDDSGEVSDGRKHHQSLSGPEMEKRRSKFVRLLGEVNDGKGIDFMKDNRTTSPKKLRNEVFEGQSSFPMSKPYQDRDSVLSLKNGVSLGRTADYLSLMPGQAPPGLEIQKRKPQFQAEDTNLAPERQVKSNSLLERSSKSVSTPIRDDFARSTAVIVPCEFEGRRAPIQSFFSGLDHINEPGCTSLVHEKKMNKNNGLLICDPSTSNIQLRDFFGKSFQTVPNHSDFELFSRQISPRDNSKLEKLYHETYALPSLPSVHDVDSIEEFSRGPPKFTQTTRRFFITKKTDVNLPDGAQIFRGPATSTEFKGKMVTGLLALSPDFGFHVKQGVQIQPLGSTTESTENVKTSAVIEENDSSAETDAMDIHAFCENHLSGVASLQSDKDINEGQKSPASQAGLTPVRQETNCRQMNTELPDIKQELPVLTGVARSPDDMETSTSRTQSLDVECFLPRPEHSINSKSSDCHDAPSRLDPYSRWVKRLKPSASDSFGYGTKSSKVEEASSHRKINKLFSKTPRRRKNISEPKKSKSCGTEQAVTDQTAESPRNAESISTDLARKSQEITLSHAWVRRWCHNPSASSKKKPKGVGVSEPECSEATLDLQKKQFPSIAAMALMGKAMNGFRSCEFRKQGSSVLTLVQQVEIFSHQSSIRSVDWRLNLYSLDVALICIQTEFVYISCFQPVIRIGTVDGTYVRFDRGLVSSM</sequence>
<feature type="compositionally biased region" description="Basic and acidic residues" evidence="1">
    <location>
        <begin position="19"/>
        <end position="29"/>
    </location>
</feature>
<feature type="compositionally biased region" description="Polar residues" evidence="1">
    <location>
        <begin position="556"/>
        <end position="579"/>
    </location>
</feature>
<gene>
    <name evidence="2" type="ORF">DKX38_014429</name>
</gene>
<feature type="region of interest" description="Disordered" evidence="1">
    <location>
        <begin position="512"/>
        <end position="581"/>
    </location>
</feature>
<proteinExistence type="predicted"/>
<feature type="region of interest" description="Disordered" evidence="1">
    <location>
        <begin position="18"/>
        <end position="52"/>
    </location>
</feature>
<dbReference type="PANTHER" id="PTHR36062:SF1">
    <property type="entry name" value="OS01G0687300 PROTEIN"/>
    <property type="match status" value="1"/>
</dbReference>
<dbReference type="InterPro" id="IPR037476">
    <property type="entry name" value="PCH1"/>
</dbReference>
<reference evidence="3" key="1">
    <citation type="journal article" date="2019" name="Gigascience">
        <title>De novo genome assembly of the endangered Acer yangbiense, a plant species with extremely small populations endemic to Yunnan Province, China.</title>
        <authorList>
            <person name="Yang J."/>
            <person name="Wariss H.M."/>
            <person name="Tao L."/>
            <person name="Zhang R."/>
            <person name="Yun Q."/>
            <person name="Hollingsworth P."/>
            <person name="Dao Z."/>
            <person name="Luo G."/>
            <person name="Guo H."/>
            <person name="Ma Y."/>
            <person name="Sun W."/>
        </authorList>
    </citation>
    <scope>NUCLEOTIDE SEQUENCE [LARGE SCALE GENOMIC DNA]</scope>
    <source>
        <strain evidence="3">cv. br00</strain>
    </source>
</reference>
<feature type="region of interest" description="Disordered" evidence="1">
    <location>
        <begin position="410"/>
        <end position="429"/>
    </location>
</feature>
<evidence type="ECO:0000256" key="1">
    <source>
        <dbReference type="SAM" id="MobiDB-lite"/>
    </source>
</evidence>
<dbReference type="GO" id="GO:0010099">
    <property type="term" value="P:regulation of photomorphogenesis"/>
    <property type="evidence" value="ECO:0007669"/>
    <property type="project" value="InterPro"/>
</dbReference>
<keyword evidence="3" id="KW-1185">Reference proteome</keyword>
<evidence type="ECO:0000313" key="2">
    <source>
        <dbReference type="EMBL" id="KAB5541455.1"/>
    </source>
</evidence>
<feature type="region of interest" description="Disordered" evidence="1">
    <location>
        <begin position="140"/>
        <end position="166"/>
    </location>
</feature>
<dbReference type="AlphaFoldDB" id="A0A5N5LF94"/>
<feature type="compositionally biased region" description="Polar residues" evidence="1">
    <location>
        <begin position="415"/>
        <end position="429"/>
    </location>
</feature>
<name>A0A5N5LF94_9ROSI</name>
<dbReference type="PANTHER" id="PTHR36062">
    <property type="entry name" value="OS01G0687300 PROTEIN"/>
    <property type="match status" value="1"/>
</dbReference>
<protein>
    <submittedName>
        <fullName evidence="2">Uncharacterized protein</fullName>
    </submittedName>
</protein>
<feature type="compositionally biased region" description="Basic residues" evidence="1">
    <location>
        <begin position="531"/>
        <end position="546"/>
    </location>
</feature>
<accession>A0A5N5LF94</accession>